<dbReference type="Proteomes" id="UP000237105">
    <property type="component" value="Unassembled WGS sequence"/>
</dbReference>
<gene>
    <name evidence="1" type="ORF">PanWU01x14_112380</name>
</gene>
<protein>
    <submittedName>
        <fullName evidence="1">Uncharacterized protein</fullName>
    </submittedName>
</protein>
<dbReference type="AlphaFoldDB" id="A0A2P5CYA2"/>
<proteinExistence type="predicted"/>
<evidence type="ECO:0000313" key="1">
    <source>
        <dbReference type="EMBL" id="PON66011.1"/>
    </source>
</evidence>
<keyword evidence="2" id="KW-1185">Reference proteome</keyword>
<dbReference type="EMBL" id="JXTB01000083">
    <property type="protein sequence ID" value="PON66011.1"/>
    <property type="molecule type" value="Genomic_DNA"/>
</dbReference>
<organism evidence="1 2">
    <name type="scientific">Parasponia andersonii</name>
    <name type="common">Sponia andersonii</name>
    <dbReference type="NCBI Taxonomy" id="3476"/>
    <lineage>
        <taxon>Eukaryota</taxon>
        <taxon>Viridiplantae</taxon>
        <taxon>Streptophyta</taxon>
        <taxon>Embryophyta</taxon>
        <taxon>Tracheophyta</taxon>
        <taxon>Spermatophyta</taxon>
        <taxon>Magnoliopsida</taxon>
        <taxon>eudicotyledons</taxon>
        <taxon>Gunneridae</taxon>
        <taxon>Pentapetalae</taxon>
        <taxon>rosids</taxon>
        <taxon>fabids</taxon>
        <taxon>Rosales</taxon>
        <taxon>Cannabaceae</taxon>
        <taxon>Parasponia</taxon>
    </lineage>
</organism>
<reference evidence="2" key="1">
    <citation type="submission" date="2016-06" db="EMBL/GenBank/DDBJ databases">
        <title>Parallel loss of symbiosis genes in relatives of nitrogen-fixing non-legume Parasponia.</title>
        <authorList>
            <person name="Van Velzen R."/>
            <person name="Holmer R."/>
            <person name="Bu F."/>
            <person name="Rutten L."/>
            <person name="Van Zeijl A."/>
            <person name="Liu W."/>
            <person name="Santuari L."/>
            <person name="Cao Q."/>
            <person name="Sharma T."/>
            <person name="Shen D."/>
            <person name="Roswanjaya Y."/>
            <person name="Wardhani T."/>
            <person name="Kalhor M.S."/>
            <person name="Jansen J."/>
            <person name="Van den Hoogen J."/>
            <person name="Gungor B."/>
            <person name="Hartog M."/>
            <person name="Hontelez J."/>
            <person name="Verver J."/>
            <person name="Yang W.-C."/>
            <person name="Schijlen E."/>
            <person name="Repin R."/>
            <person name="Schilthuizen M."/>
            <person name="Schranz E."/>
            <person name="Heidstra R."/>
            <person name="Miyata K."/>
            <person name="Fedorova E."/>
            <person name="Kohlen W."/>
            <person name="Bisseling T."/>
            <person name="Smit S."/>
            <person name="Geurts R."/>
        </authorList>
    </citation>
    <scope>NUCLEOTIDE SEQUENCE [LARGE SCALE GENOMIC DNA]</scope>
    <source>
        <strain evidence="2">cv. WU1-14</strain>
    </source>
</reference>
<comment type="caution">
    <text evidence="1">The sequence shown here is derived from an EMBL/GenBank/DDBJ whole genome shotgun (WGS) entry which is preliminary data.</text>
</comment>
<dbReference type="OrthoDB" id="10286623at2759"/>
<sequence>MAWPILSLASRGYIPTMHAREVVHSHGVQANVRKIGFALAGYHGKVGKGRVGSPRVKYAVVMIIHRTVSDQHLSQRARSKFDQCATALSKKVQ</sequence>
<evidence type="ECO:0000313" key="2">
    <source>
        <dbReference type="Proteomes" id="UP000237105"/>
    </source>
</evidence>
<name>A0A2P5CYA2_PARAD</name>
<accession>A0A2P5CYA2</accession>